<dbReference type="InterPro" id="IPR000238">
    <property type="entry name" value="RbfA"/>
</dbReference>
<reference evidence="3 4" key="1">
    <citation type="journal article" date="2016" name="Nat. Commun.">
        <title>Thousands of microbial genomes shed light on interconnected biogeochemical processes in an aquifer system.</title>
        <authorList>
            <person name="Anantharaman K."/>
            <person name="Brown C.T."/>
            <person name="Hug L.A."/>
            <person name="Sharon I."/>
            <person name="Castelle C.J."/>
            <person name="Probst A.J."/>
            <person name="Thomas B.C."/>
            <person name="Singh A."/>
            <person name="Wilkins M.J."/>
            <person name="Karaoz U."/>
            <person name="Brodie E.L."/>
            <person name="Williams K.H."/>
            <person name="Hubbard S.S."/>
            <person name="Banfield J.F."/>
        </authorList>
    </citation>
    <scope>NUCLEOTIDE SEQUENCE [LARGE SCALE GENOMIC DNA]</scope>
</reference>
<dbReference type="GO" id="GO:0043024">
    <property type="term" value="F:ribosomal small subunit binding"/>
    <property type="evidence" value="ECO:0007669"/>
    <property type="project" value="TreeGrafter"/>
</dbReference>
<proteinExistence type="inferred from homology"/>
<keyword evidence="1 2" id="KW-0690">Ribosome biogenesis</keyword>
<dbReference type="NCBIfam" id="TIGR00082">
    <property type="entry name" value="rbfA"/>
    <property type="match status" value="1"/>
</dbReference>
<comment type="subcellular location">
    <subcellularLocation>
        <location evidence="2">Cytoplasm</location>
    </subcellularLocation>
</comment>
<dbReference type="InterPro" id="IPR015946">
    <property type="entry name" value="KH_dom-like_a/b"/>
</dbReference>
<sequence>MASGRIRRVGELIKEEISDIIQKEMKDPRIGFVTITGVDVTGDLKHADVYITVLGSKKEQQSTLQGLTNSSGFLRTLLAKRIKIKYLPELKFHFDPSIEKGLRIEKLIRNLHQDEDTNG</sequence>
<name>A0A1F2UPU5_9ACTN</name>
<dbReference type="EMBL" id="MELI01000076">
    <property type="protein sequence ID" value="OFW33085.1"/>
    <property type="molecule type" value="Genomic_DNA"/>
</dbReference>
<comment type="similarity">
    <text evidence="2">Belongs to the RbfA family.</text>
</comment>
<dbReference type="PANTHER" id="PTHR33515">
    <property type="entry name" value="RIBOSOME-BINDING FACTOR A, CHLOROPLASTIC-RELATED"/>
    <property type="match status" value="1"/>
</dbReference>
<evidence type="ECO:0000256" key="2">
    <source>
        <dbReference type="HAMAP-Rule" id="MF_00003"/>
    </source>
</evidence>
<dbReference type="HAMAP" id="MF_00003">
    <property type="entry name" value="RbfA"/>
    <property type="match status" value="1"/>
</dbReference>
<keyword evidence="2" id="KW-0963">Cytoplasm</keyword>
<gene>
    <name evidence="2" type="primary">rbfA</name>
    <name evidence="3" type="ORF">A2074_01770</name>
</gene>
<evidence type="ECO:0000313" key="3">
    <source>
        <dbReference type="EMBL" id="OFW33085.1"/>
    </source>
</evidence>
<dbReference type="PANTHER" id="PTHR33515:SF1">
    <property type="entry name" value="RIBOSOME-BINDING FACTOR A, CHLOROPLASTIC-RELATED"/>
    <property type="match status" value="1"/>
</dbReference>
<dbReference type="SUPFAM" id="SSF89919">
    <property type="entry name" value="Ribosome-binding factor A, RbfA"/>
    <property type="match status" value="1"/>
</dbReference>
<dbReference type="Pfam" id="PF02033">
    <property type="entry name" value="RBFA"/>
    <property type="match status" value="1"/>
</dbReference>
<dbReference type="AlphaFoldDB" id="A0A1F2UPU5"/>
<accession>A0A1F2UPU5</accession>
<dbReference type="Proteomes" id="UP000178086">
    <property type="component" value="Unassembled WGS sequence"/>
</dbReference>
<dbReference type="GO" id="GO:0005829">
    <property type="term" value="C:cytosol"/>
    <property type="evidence" value="ECO:0007669"/>
    <property type="project" value="TreeGrafter"/>
</dbReference>
<dbReference type="GO" id="GO:0030490">
    <property type="term" value="P:maturation of SSU-rRNA"/>
    <property type="evidence" value="ECO:0007669"/>
    <property type="project" value="UniProtKB-UniRule"/>
</dbReference>
<comment type="caution">
    <text evidence="3">The sequence shown here is derived from an EMBL/GenBank/DDBJ whole genome shotgun (WGS) entry which is preliminary data.</text>
</comment>
<organism evidence="3 4">
    <name type="scientific">Candidatus Aquicultor primus</name>
    <dbReference type="NCBI Taxonomy" id="1797195"/>
    <lineage>
        <taxon>Bacteria</taxon>
        <taxon>Bacillati</taxon>
        <taxon>Actinomycetota</taxon>
        <taxon>Candidatus Aquicultoria</taxon>
        <taxon>Candidatus Aquicultorales</taxon>
        <taxon>Candidatus Aquicultoraceae</taxon>
        <taxon>Candidatus Aquicultor</taxon>
    </lineage>
</organism>
<comment type="function">
    <text evidence="2">One of several proteins that assist in the late maturation steps of the functional core of the 30S ribosomal subunit. Associates with free 30S ribosomal subunits (but not with 30S subunits that are part of 70S ribosomes or polysomes). Required for efficient processing of 16S rRNA. May interact with the 5'-terminal helix region of 16S rRNA.</text>
</comment>
<protein>
    <recommendedName>
        <fullName evidence="2">Ribosome-binding factor A</fullName>
    </recommendedName>
</protein>
<evidence type="ECO:0000313" key="4">
    <source>
        <dbReference type="Proteomes" id="UP000178086"/>
    </source>
</evidence>
<dbReference type="InterPro" id="IPR023799">
    <property type="entry name" value="RbfA_dom_sf"/>
</dbReference>
<comment type="subunit">
    <text evidence="2">Monomer. Binds 30S ribosomal subunits, but not 50S ribosomal subunits or 70S ribosomes.</text>
</comment>
<dbReference type="Gene3D" id="3.30.300.20">
    <property type="match status" value="1"/>
</dbReference>
<evidence type="ECO:0000256" key="1">
    <source>
        <dbReference type="ARBA" id="ARBA00022517"/>
    </source>
</evidence>